<dbReference type="PANTHER" id="PTHR33254:SF4">
    <property type="entry name" value="4-HYDROXY-4-METHYL-2-OXOGLUTARATE ALDOLASE 3-RELATED"/>
    <property type="match status" value="1"/>
</dbReference>
<dbReference type="Proteomes" id="UP000325684">
    <property type="component" value="Unassembled WGS sequence"/>
</dbReference>
<evidence type="ECO:0000256" key="3">
    <source>
        <dbReference type="ARBA" id="ARBA00008621"/>
    </source>
</evidence>
<dbReference type="NCBIfam" id="NF006875">
    <property type="entry name" value="PRK09372.1"/>
    <property type="match status" value="1"/>
</dbReference>
<protein>
    <recommendedName>
        <fullName evidence="10">4-hydroxy-4-methyl-2-oxoglutarate aldolase</fullName>
        <shortName evidence="10">HMG aldolase</shortName>
        <ecNumber evidence="10">4.1.1.112</ecNumber>
        <ecNumber evidence="10">4.1.3.17</ecNumber>
    </recommendedName>
    <alternativeName>
        <fullName evidence="10">Oxaloacetate decarboxylase</fullName>
    </alternativeName>
</protein>
<keyword evidence="9" id="KW-0460">Magnesium</keyword>
<dbReference type="Pfam" id="PF03737">
    <property type="entry name" value="RraA-like"/>
    <property type="match status" value="1"/>
</dbReference>
<dbReference type="AlphaFoldDB" id="A0A5N3PGL5"/>
<sequence length="164" mass="17942">MPIKTADLVDTHDAETRFCHLPLRLFGRRRFFHGRIATLRTFEDNVILKRRLEQDGEGQVLVVDGGGSTRCAIIGDQIAAIGHKNRWAGIIVNGALRDVAEIGAMEFGIFALGHSPKKSTKLRIGTEGGVVTFGNVDFTPGHWVYADDDGILVAPRAIHEDARG</sequence>
<evidence type="ECO:0000256" key="6">
    <source>
        <dbReference type="ARBA" id="ARBA00023239"/>
    </source>
</evidence>
<dbReference type="EC" id="4.1.3.17" evidence="10"/>
<evidence type="ECO:0000256" key="1">
    <source>
        <dbReference type="ARBA" id="ARBA00001342"/>
    </source>
</evidence>
<evidence type="ECO:0000313" key="12">
    <source>
        <dbReference type="Proteomes" id="UP000325684"/>
    </source>
</evidence>
<comment type="caution">
    <text evidence="11">The sequence shown here is derived from an EMBL/GenBank/DDBJ whole genome shotgun (WGS) entry which is preliminary data.</text>
</comment>
<feature type="binding site" evidence="9">
    <location>
        <position position="97"/>
    </location>
    <ligand>
        <name>substrate</name>
    </ligand>
</feature>
<dbReference type="SUPFAM" id="SSF89562">
    <property type="entry name" value="RraA-like"/>
    <property type="match status" value="1"/>
</dbReference>
<feature type="binding site" evidence="9">
    <location>
        <begin position="75"/>
        <end position="78"/>
    </location>
    <ligand>
        <name>substrate</name>
    </ligand>
</feature>
<dbReference type="GO" id="GO:0047443">
    <property type="term" value="F:4-hydroxy-4-methyl-2-oxoglutarate aldolase activity"/>
    <property type="evidence" value="ECO:0007669"/>
    <property type="project" value="UniProtKB-EC"/>
</dbReference>
<dbReference type="CDD" id="cd16841">
    <property type="entry name" value="RraA_family"/>
    <property type="match status" value="1"/>
</dbReference>
<evidence type="ECO:0000256" key="10">
    <source>
        <dbReference type="RuleBase" id="RU004338"/>
    </source>
</evidence>
<evidence type="ECO:0000256" key="9">
    <source>
        <dbReference type="PIRSR" id="PIRSR605493-1"/>
    </source>
</evidence>
<evidence type="ECO:0000256" key="4">
    <source>
        <dbReference type="ARBA" id="ARBA00011233"/>
    </source>
</evidence>
<comment type="similarity">
    <text evidence="3 10">Belongs to the class II aldolase/RraA-like family.</text>
</comment>
<comment type="catalytic activity">
    <reaction evidence="1 10">
        <text>4-hydroxy-4-methyl-2-oxoglutarate = 2 pyruvate</text>
        <dbReference type="Rhea" id="RHEA:22748"/>
        <dbReference type="ChEBI" id="CHEBI:15361"/>
        <dbReference type="ChEBI" id="CHEBI:58276"/>
        <dbReference type="EC" id="4.1.3.17"/>
    </reaction>
</comment>
<comment type="cofactor">
    <cofactor evidence="2 10">
        <name>a divalent metal cation</name>
        <dbReference type="ChEBI" id="CHEBI:60240"/>
    </cofactor>
</comment>
<comment type="catalytic activity">
    <reaction evidence="8 10">
        <text>oxaloacetate + H(+) = pyruvate + CO2</text>
        <dbReference type="Rhea" id="RHEA:15641"/>
        <dbReference type="ChEBI" id="CHEBI:15361"/>
        <dbReference type="ChEBI" id="CHEBI:15378"/>
        <dbReference type="ChEBI" id="CHEBI:16452"/>
        <dbReference type="ChEBI" id="CHEBI:16526"/>
        <dbReference type="EC" id="4.1.1.112"/>
    </reaction>
</comment>
<dbReference type="EMBL" id="VCMV01000003">
    <property type="protein sequence ID" value="KAB0268882.1"/>
    <property type="molecule type" value="Genomic_DNA"/>
</dbReference>
<organism evidence="11 12">
    <name type="scientific">Microvirga brassicacearum</name>
    <dbReference type="NCBI Taxonomy" id="2580413"/>
    <lineage>
        <taxon>Bacteria</taxon>
        <taxon>Pseudomonadati</taxon>
        <taxon>Pseudomonadota</taxon>
        <taxon>Alphaproteobacteria</taxon>
        <taxon>Hyphomicrobiales</taxon>
        <taxon>Methylobacteriaceae</taxon>
        <taxon>Microvirga</taxon>
    </lineage>
</organism>
<evidence type="ECO:0000256" key="7">
    <source>
        <dbReference type="ARBA" id="ARBA00025046"/>
    </source>
</evidence>
<dbReference type="Gene3D" id="3.50.30.40">
    <property type="entry name" value="Ribonuclease E inhibitor RraA/RraA-like"/>
    <property type="match status" value="1"/>
</dbReference>
<evidence type="ECO:0000256" key="8">
    <source>
        <dbReference type="ARBA" id="ARBA00047973"/>
    </source>
</evidence>
<evidence type="ECO:0000256" key="5">
    <source>
        <dbReference type="ARBA" id="ARBA00022723"/>
    </source>
</evidence>
<gene>
    <name evidence="11" type="primary">rraA</name>
    <name evidence="11" type="ORF">FEZ63_01835</name>
</gene>
<dbReference type="InterPro" id="IPR005493">
    <property type="entry name" value="RraA/RraA-like"/>
</dbReference>
<comment type="function">
    <text evidence="7 10">Catalyzes the aldol cleavage of 4-hydroxy-4-methyl-2-oxoglutarate (HMG) into 2 molecules of pyruvate. Also contains a secondary oxaloacetate (OAA) decarboxylase activity due to the common pyruvate enolate transition state formed following C-C bond cleavage in the retro-aldol and decarboxylation reactions.</text>
</comment>
<feature type="binding site" evidence="9">
    <location>
        <position position="98"/>
    </location>
    <ligand>
        <name>Mg(2+)</name>
        <dbReference type="ChEBI" id="CHEBI:18420"/>
    </ligand>
</feature>
<dbReference type="GO" id="GO:0008428">
    <property type="term" value="F:ribonuclease inhibitor activity"/>
    <property type="evidence" value="ECO:0007669"/>
    <property type="project" value="InterPro"/>
</dbReference>
<evidence type="ECO:0000256" key="2">
    <source>
        <dbReference type="ARBA" id="ARBA00001968"/>
    </source>
</evidence>
<dbReference type="NCBIfam" id="TIGR01935">
    <property type="entry name" value="NOT-MenG"/>
    <property type="match status" value="1"/>
</dbReference>
<reference evidence="11 12" key="1">
    <citation type="journal article" date="2019" name="Microorganisms">
        <title>Genome Insights into the Novel Species Microvirga brassicacearum, a Rapeseed Endophyte with Biotechnological Potential.</title>
        <authorList>
            <person name="Jimenez-Gomez A."/>
            <person name="Saati-Santamaria Z."/>
            <person name="Igual J.M."/>
            <person name="Rivas R."/>
            <person name="Mateos P.F."/>
            <person name="Garcia-Fraile P."/>
        </authorList>
    </citation>
    <scope>NUCLEOTIDE SEQUENCE [LARGE SCALE GENOMIC DNA]</scope>
    <source>
        <strain evidence="11 12">CDVBN77</strain>
    </source>
</reference>
<keyword evidence="5 9" id="KW-0479">Metal-binding</keyword>
<accession>A0A5N3PGL5</accession>
<comment type="cofactor">
    <cofactor evidence="9">
        <name>Mg(2+)</name>
        <dbReference type="ChEBI" id="CHEBI:18420"/>
    </cofactor>
</comment>
<name>A0A5N3PGL5_9HYPH</name>
<dbReference type="InterPro" id="IPR036704">
    <property type="entry name" value="RraA/RraA-like_sf"/>
</dbReference>
<proteinExistence type="inferred from homology"/>
<dbReference type="GO" id="GO:0046872">
    <property type="term" value="F:metal ion binding"/>
    <property type="evidence" value="ECO:0007669"/>
    <property type="project" value="UniProtKB-KW"/>
</dbReference>
<dbReference type="OrthoDB" id="9812532at2"/>
<keyword evidence="12" id="KW-1185">Reference proteome</keyword>
<keyword evidence="6 10" id="KW-0456">Lyase</keyword>
<dbReference type="RefSeq" id="WP_150941939.1">
    <property type="nucleotide sequence ID" value="NZ_VCMV01000003.1"/>
</dbReference>
<dbReference type="GO" id="GO:0051252">
    <property type="term" value="P:regulation of RNA metabolic process"/>
    <property type="evidence" value="ECO:0007669"/>
    <property type="project" value="InterPro"/>
</dbReference>
<dbReference type="EC" id="4.1.1.112" evidence="10"/>
<comment type="subunit">
    <text evidence="4 10">Homotrimer.</text>
</comment>
<dbReference type="GO" id="GO:0008948">
    <property type="term" value="F:oxaloacetate decarboxylase activity"/>
    <property type="evidence" value="ECO:0007669"/>
    <property type="project" value="UniProtKB-EC"/>
</dbReference>
<dbReference type="InterPro" id="IPR010203">
    <property type="entry name" value="RraA"/>
</dbReference>
<evidence type="ECO:0000313" key="11">
    <source>
        <dbReference type="EMBL" id="KAB0268882.1"/>
    </source>
</evidence>
<dbReference type="PANTHER" id="PTHR33254">
    <property type="entry name" value="4-HYDROXY-4-METHYL-2-OXOGLUTARATE ALDOLASE 3-RELATED"/>
    <property type="match status" value="1"/>
</dbReference>